<keyword evidence="1" id="KW-0067">ATP-binding</keyword>
<proteinExistence type="inferred from homology"/>
<keyword evidence="1" id="KW-0347">Helicase</keyword>
<comment type="catalytic activity">
    <reaction evidence="1">
        <text>ATP + H2O = ADP + phosphate + H(+)</text>
        <dbReference type="Rhea" id="RHEA:13065"/>
        <dbReference type="ChEBI" id="CHEBI:15377"/>
        <dbReference type="ChEBI" id="CHEBI:15378"/>
        <dbReference type="ChEBI" id="CHEBI:30616"/>
        <dbReference type="ChEBI" id="CHEBI:43474"/>
        <dbReference type="ChEBI" id="CHEBI:456216"/>
        <dbReference type="EC" id="5.6.2.3"/>
    </reaction>
</comment>
<reference evidence="5" key="1">
    <citation type="journal article" date="2017" name="Front. Plant Sci.">
        <title>Climate Clever Clovers: New Paradigm to Reduce the Environmental Footprint of Ruminants by Breeding Low Methanogenic Forages Utilizing Haplotype Variation.</title>
        <authorList>
            <person name="Kaur P."/>
            <person name="Appels R."/>
            <person name="Bayer P.E."/>
            <person name="Keeble-Gagnere G."/>
            <person name="Wang J."/>
            <person name="Hirakawa H."/>
            <person name="Shirasawa K."/>
            <person name="Vercoe P."/>
            <person name="Stefanova K."/>
            <person name="Durmic Z."/>
            <person name="Nichols P."/>
            <person name="Revell C."/>
            <person name="Isobe S.N."/>
            <person name="Edwards D."/>
            <person name="Erskine W."/>
        </authorList>
    </citation>
    <scope>NUCLEOTIDE SEQUENCE [LARGE SCALE GENOMIC DNA]</scope>
    <source>
        <strain evidence="5">cv. Daliak</strain>
    </source>
</reference>
<dbReference type="GO" id="GO:0006281">
    <property type="term" value="P:DNA repair"/>
    <property type="evidence" value="ECO:0007669"/>
    <property type="project" value="UniProtKB-KW"/>
</dbReference>
<evidence type="ECO:0000259" key="3">
    <source>
        <dbReference type="Pfam" id="PF14214"/>
    </source>
</evidence>
<dbReference type="Pfam" id="PF05970">
    <property type="entry name" value="PIF1"/>
    <property type="match status" value="1"/>
</dbReference>
<dbReference type="InterPro" id="IPR010285">
    <property type="entry name" value="DNA_helicase_pif1-like_DEAD"/>
</dbReference>
<dbReference type="InterPro" id="IPR027417">
    <property type="entry name" value="P-loop_NTPase"/>
</dbReference>
<dbReference type="GO" id="GO:0006310">
    <property type="term" value="P:DNA recombination"/>
    <property type="evidence" value="ECO:0007669"/>
    <property type="project" value="UniProtKB-KW"/>
</dbReference>
<gene>
    <name evidence="4" type="ORF">TSUD_148340</name>
</gene>
<dbReference type="GO" id="GO:0016887">
    <property type="term" value="F:ATP hydrolysis activity"/>
    <property type="evidence" value="ECO:0007669"/>
    <property type="project" value="RHEA"/>
</dbReference>
<keyword evidence="1" id="KW-0378">Hydrolase</keyword>
<evidence type="ECO:0000313" key="5">
    <source>
        <dbReference type="Proteomes" id="UP000242715"/>
    </source>
</evidence>
<evidence type="ECO:0000259" key="2">
    <source>
        <dbReference type="Pfam" id="PF05970"/>
    </source>
</evidence>
<comment type="cofactor">
    <cofactor evidence="1">
        <name>Mg(2+)</name>
        <dbReference type="ChEBI" id="CHEBI:18420"/>
    </cofactor>
</comment>
<dbReference type="AlphaFoldDB" id="A0A2Z6N1P6"/>
<dbReference type="Proteomes" id="UP000242715">
    <property type="component" value="Unassembled WGS sequence"/>
</dbReference>
<keyword evidence="1" id="KW-0233">DNA recombination</keyword>
<keyword evidence="1" id="KW-0547">Nucleotide-binding</keyword>
<dbReference type="GO" id="GO:0043139">
    <property type="term" value="F:5'-3' DNA helicase activity"/>
    <property type="evidence" value="ECO:0007669"/>
    <property type="project" value="UniProtKB-EC"/>
</dbReference>
<dbReference type="GO" id="GO:0000723">
    <property type="term" value="P:telomere maintenance"/>
    <property type="evidence" value="ECO:0007669"/>
    <property type="project" value="InterPro"/>
</dbReference>
<sequence length="776" mass="89627">MAAVGMEDDVFAFKSSIVKDIREALDNCNNPYVRTYNMVRDTLHMGGIPTIKLRILDKRGHDGRRYNLPTASEVAALIVGDFDSADFERDIIVEEWSGLLQRISTFEPAYWPLQYPLLFPRGEDGHRRDIEFRGNPRKAARKRQFITQLEWETIHQFLVDSFSTIESDRLRYLRNHQQELRADMYKGLAEAVLRGKTDATSTGKRIVLPATFVGSARCVKYFPKKFVTSTVIDADGYPIYRRRDNGVFIKKGESFVDNRSIKYLFKYVNKGHDRVTAGFYRDTNDSDGSQLIDEIKMYYDFRYLSASEAVWRIFVFDINYREPSVERLNFHLEDEQPVVYPDEASIEEIISKPYAKYTKFLAWMDANKKYPYARTRTYGEFPAKFVWNKKDRRWSPRKKGFSIGRLHFVPPGSGQKFYLRILLNYLKGLTSFDDIKTVDGVKYDNYKDTCFALGLMDGDTEFSQSIKEASYWGTDSFLRDMFQRQRRLLNCQELVLTPDQLKSYALVEIEMLLRSNNKSLKNYPDMPRPDEGAMVDEGNRLILDELNYDREMLTQEHHMLMSTMTLEQRGVYDKIMERIRIVLAVASSGIASLLIPGGRTTHSRFNIPFNVNECSTCEIGTIDDLAHLIRRAKLIIWDEAPIIRRTLKDIMQVRDFPFGGKVVVLGGDFRQILPVIPKGTRYDIVHATINSSPLWRFCEVLTLTTNMRLLAGHTSTDLEHRRKFSKWILGIGDGSIGEMEDECIKVHIPGDLLIPKSDNPLATIVENTYPGLLQNG</sequence>
<protein>
    <recommendedName>
        <fullName evidence="1">ATP-dependent DNA helicase</fullName>
        <ecNumber evidence="1">5.6.2.3</ecNumber>
    </recommendedName>
</protein>
<name>A0A2Z6N1P6_TRISU</name>
<dbReference type="GO" id="GO:0005524">
    <property type="term" value="F:ATP binding"/>
    <property type="evidence" value="ECO:0007669"/>
    <property type="project" value="UniProtKB-KW"/>
</dbReference>
<evidence type="ECO:0000313" key="4">
    <source>
        <dbReference type="EMBL" id="GAU29925.1"/>
    </source>
</evidence>
<keyword evidence="1" id="KW-0227">DNA damage</keyword>
<organism evidence="4 5">
    <name type="scientific">Trifolium subterraneum</name>
    <name type="common">Subterranean clover</name>
    <dbReference type="NCBI Taxonomy" id="3900"/>
    <lineage>
        <taxon>Eukaryota</taxon>
        <taxon>Viridiplantae</taxon>
        <taxon>Streptophyta</taxon>
        <taxon>Embryophyta</taxon>
        <taxon>Tracheophyta</taxon>
        <taxon>Spermatophyta</taxon>
        <taxon>Magnoliopsida</taxon>
        <taxon>eudicotyledons</taxon>
        <taxon>Gunneridae</taxon>
        <taxon>Pentapetalae</taxon>
        <taxon>rosids</taxon>
        <taxon>fabids</taxon>
        <taxon>Fabales</taxon>
        <taxon>Fabaceae</taxon>
        <taxon>Papilionoideae</taxon>
        <taxon>50 kb inversion clade</taxon>
        <taxon>NPAAA clade</taxon>
        <taxon>Hologalegina</taxon>
        <taxon>IRL clade</taxon>
        <taxon>Trifolieae</taxon>
        <taxon>Trifolium</taxon>
    </lineage>
</organism>
<comment type="similarity">
    <text evidence="1">Belongs to the helicase family.</text>
</comment>
<dbReference type="PANTHER" id="PTHR10492:SF101">
    <property type="entry name" value="ATP-DEPENDENT DNA HELICASE"/>
    <property type="match status" value="1"/>
</dbReference>
<evidence type="ECO:0000256" key="1">
    <source>
        <dbReference type="RuleBase" id="RU363044"/>
    </source>
</evidence>
<dbReference type="InterPro" id="IPR025476">
    <property type="entry name" value="Helitron_helicase-like"/>
</dbReference>
<dbReference type="EMBL" id="DF973411">
    <property type="protein sequence ID" value="GAU29925.1"/>
    <property type="molecule type" value="Genomic_DNA"/>
</dbReference>
<dbReference type="Pfam" id="PF14214">
    <property type="entry name" value="Helitron_like_N"/>
    <property type="match status" value="1"/>
</dbReference>
<accession>A0A2Z6N1P6</accession>
<keyword evidence="5" id="KW-1185">Reference proteome</keyword>
<dbReference type="PANTHER" id="PTHR10492">
    <property type="match status" value="1"/>
</dbReference>
<dbReference type="Gene3D" id="3.40.50.300">
    <property type="entry name" value="P-loop containing nucleotide triphosphate hydrolases"/>
    <property type="match status" value="1"/>
</dbReference>
<feature type="domain" description="Helitron helicase-like" evidence="3">
    <location>
        <begin position="141"/>
        <end position="217"/>
    </location>
</feature>
<keyword evidence="1" id="KW-0234">DNA repair</keyword>
<dbReference type="OrthoDB" id="687790at2759"/>
<dbReference type="EC" id="5.6.2.3" evidence="1"/>
<feature type="domain" description="DNA helicase Pif1-like DEAD-box helicase" evidence="2">
    <location>
        <begin position="572"/>
        <end position="740"/>
    </location>
</feature>